<proteinExistence type="predicted"/>
<gene>
    <name evidence="1" type="ORF">KQX54_018174</name>
</gene>
<comment type="caution">
    <text evidence="1">The sequence shown here is derived from an EMBL/GenBank/DDBJ whole genome shotgun (WGS) entry which is preliminary data.</text>
</comment>
<evidence type="ECO:0000313" key="1">
    <source>
        <dbReference type="EMBL" id="KAH0535685.1"/>
    </source>
</evidence>
<reference evidence="1 2" key="1">
    <citation type="journal article" date="2021" name="J. Hered.">
        <title>A chromosome-level genome assembly of the parasitoid wasp, Cotesia glomerata (Hymenoptera: Braconidae).</title>
        <authorList>
            <person name="Pinto B.J."/>
            <person name="Weis J.J."/>
            <person name="Gamble T."/>
            <person name="Ode P.J."/>
            <person name="Paul R."/>
            <person name="Zaspel J.M."/>
        </authorList>
    </citation>
    <scope>NUCLEOTIDE SEQUENCE [LARGE SCALE GENOMIC DNA]</scope>
    <source>
        <strain evidence="1">CgM1</strain>
    </source>
</reference>
<evidence type="ECO:0000313" key="2">
    <source>
        <dbReference type="Proteomes" id="UP000826195"/>
    </source>
</evidence>
<dbReference type="EMBL" id="JAHXZJ010002982">
    <property type="protein sequence ID" value="KAH0535685.1"/>
    <property type="molecule type" value="Genomic_DNA"/>
</dbReference>
<organism evidence="1 2">
    <name type="scientific">Cotesia glomerata</name>
    <name type="common">Lepidopteran parasitic wasp</name>
    <name type="synonym">Apanteles glomeratus</name>
    <dbReference type="NCBI Taxonomy" id="32391"/>
    <lineage>
        <taxon>Eukaryota</taxon>
        <taxon>Metazoa</taxon>
        <taxon>Ecdysozoa</taxon>
        <taxon>Arthropoda</taxon>
        <taxon>Hexapoda</taxon>
        <taxon>Insecta</taxon>
        <taxon>Pterygota</taxon>
        <taxon>Neoptera</taxon>
        <taxon>Endopterygota</taxon>
        <taxon>Hymenoptera</taxon>
        <taxon>Apocrita</taxon>
        <taxon>Ichneumonoidea</taxon>
        <taxon>Braconidae</taxon>
        <taxon>Microgastrinae</taxon>
        <taxon>Cotesia</taxon>
    </lineage>
</organism>
<sequence>MGIFFPSVIIPGTLGNYWVWVTQSTEKIYSRISPVLSVRDPESTLESTLATRLMSDTSAPCIINPQTTRCRELRYSTEFLYAASTLLRNMTQEYVRLSLL</sequence>
<protein>
    <submittedName>
        <fullName evidence="1">Uncharacterized protein</fullName>
    </submittedName>
</protein>
<keyword evidence="2" id="KW-1185">Reference proteome</keyword>
<name>A0AAV7HVF7_COTGL</name>
<dbReference type="Proteomes" id="UP000826195">
    <property type="component" value="Unassembled WGS sequence"/>
</dbReference>
<dbReference type="AlphaFoldDB" id="A0AAV7HVF7"/>
<accession>A0AAV7HVF7</accession>